<dbReference type="Proteomes" id="UP000436181">
    <property type="component" value="Unassembled WGS sequence"/>
</dbReference>
<comment type="catalytic activity">
    <reaction evidence="8">
        <text>DNA(n) + a 2'-deoxyribonucleoside 5'-triphosphate = DNA(n+1) + diphosphate</text>
        <dbReference type="Rhea" id="RHEA:22508"/>
        <dbReference type="Rhea" id="RHEA-COMP:17339"/>
        <dbReference type="Rhea" id="RHEA-COMP:17340"/>
        <dbReference type="ChEBI" id="CHEBI:33019"/>
        <dbReference type="ChEBI" id="CHEBI:61560"/>
        <dbReference type="ChEBI" id="CHEBI:173112"/>
        <dbReference type="EC" id="2.7.7.7"/>
    </reaction>
</comment>
<dbReference type="InterPro" id="IPR008921">
    <property type="entry name" value="DNA_pol3_clamp-load_cplx_C"/>
</dbReference>
<evidence type="ECO:0000256" key="1">
    <source>
        <dbReference type="ARBA" id="ARBA00012417"/>
    </source>
</evidence>
<dbReference type="RefSeq" id="WP_151844460.1">
    <property type="nucleotide sequence ID" value="NZ_WBZJ01000002.1"/>
</dbReference>
<dbReference type="Gene3D" id="3.40.50.300">
    <property type="entry name" value="P-loop containing nucleotide triphosphate hydrolases"/>
    <property type="match status" value="1"/>
</dbReference>
<dbReference type="InterPro" id="IPR010372">
    <property type="entry name" value="DNA_pol3_delta_N"/>
</dbReference>
<dbReference type="SUPFAM" id="SSF48019">
    <property type="entry name" value="post-AAA+ oligomerization domain-like"/>
    <property type="match status" value="1"/>
</dbReference>
<evidence type="ECO:0000256" key="8">
    <source>
        <dbReference type="ARBA" id="ARBA00049244"/>
    </source>
</evidence>
<organism evidence="11 12">
    <name type="scientific">Corynebacterium zhongnanshanii</name>
    <dbReference type="NCBI Taxonomy" id="2768834"/>
    <lineage>
        <taxon>Bacteria</taxon>
        <taxon>Bacillati</taxon>
        <taxon>Actinomycetota</taxon>
        <taxon>Actinomycetes</taxon>
        <taxon>Mycobacteriales</taxon>
        <taxon>Corynebacteriaceae</taxon>
        <taxon>Corynebacterium</taxon>
    </lineage>
</organism>
<accession>A0ABQ6VDC5</accession>
<dbReference type="InterPro" id="IPR005790">
    <property type="entry name" value="DNA_polIII_delta"/>
</dbReference>
<dbReference type="Gene3D" id="1.10.8.60">
    <property type="match status" value="1"/>
</dbReference>
<proteinExistence type="inferred from homology"/>
<evidence type="ECO:0000259" key="9">
    <source>
        <dbReference type="Pfam" id="PF06144"/>
    </source>
</evidence>
<dbReference type="Pfam" id="PF21694">
    <property type="entry name" value="DNA_pol3_delta_C"/>
    <property type="match status" value="1"/>
</dbReference>
<comment type="caution">
    <text evidence="11">The sequence shown here is derived from an EMBL/GenBank/DDBJ whole genome shotgun (WGS) entry which is preliminary data.</text>
</comment>
<dbReference type="InterPro" id="IPR048466">
    <property type="entry name" value="DNA_pol3_delta-like_C"/>
</dbReference>
<gene>
    <name evidence="11" type="primary">holA</name>
    <name evidence="11" type="ORF">F8377_06755</name>
</gene>
<dbReference type="SUPFAM" id="SSF52540">
    <property type="entry name" value="P-loop containing nucleoside triphosphate hydrolases"/>
    <property type="match status" value="1"/>
</dbReference>
<evidence type="ECO:0000256" key="2">
    <source>
        <dbReference type="ARBA" id="ARBA00017703"/>
    </source>
</evidence>
<dbReference type="Pfam" id="PF06144">
    <property type="entry name" value="DNA_pol3_delta"/>
    <property type="match status" value="1"/>
</dbReference>
<evidence type="ECO:0000256" key="4">
    <source>
        <dbReference type="ARBA" id="ARBA00022695"/>
    </source>
</evidence>
<dbReference type="PANTHER" id="PTHR34388">
    <property type="entry name" value="DNA POLYMERASE III SUBUNIT DELTA"/>
    <property type="match status" value="1"/>
</dbReference>
<protein>
    <recommendedName>
        <fullName evidence="2">DNA polymerase III subunit delta</fullName>
        <ecNumber evidence="1">2.7.7.7</ecNumber>
    </recommendedName>
</protein>
<dbReference type="EC" id="2.7.7.7" evidence="1"/>
<dbReference type="Gene3D" id="1.20.272.10">
    <property type="match status" value="1"/>
</dbReference>
<name>A0ABQ6VDC5_9CORY</name>
<dbReference type="EMBL" id="WBZJ01000002">
    <property type="protein sequence ID" value="KAB3520930.1"/>
    <property type="molecule type" value="Genomic_DNA"/>
</dbReference>
<dbReference type="GO" id="GO:0003887">
    <property type="term" value="F:DNA-directed DNA polymerase activity"/>
    <property type="evidence" value="ECO:0007669"/>
    <property type="project" value="UniProtKB-EC"/>
</dbReference>
<feature type="domain" description="DNA polymerase III delta subunit-like C-terminal" evidence="10">
    <location>
        <begin position="207"/>
        <end position="318"/>
    </location>
</feature>
<evidence type="ECO:0000259" key="10">
    <source>
        <dbReference type="Pfam" id="PF21694"/>
    </source>
</evidence>
<feature type="domain" description="DNA polymerase III delta N-terminal" evidence="9">
    <location>
        <begin position="16"/>
        <end position="112"/>
    </location>
</feature>
<reference evidence="11 12" key="1">
    <citation type="submission" date="2019-10" db="EMBL/GenBank/DDBJ databases">
        <title>Corynebacterium sp novel species isolated from the respiratory tract of Marmot.</title>
        <authorList>
            <person name="Zhang G."/>
        </authorList>
    </citation>
    <scope>NUCLEOTIDE SEQUENCE [LARGE SCALE GENOMIC DNA]</scope>
    <source>
        <strain evidence="11 12">336</strain>
    </source>
</reference>
<evidence type="ECO:0000313" key="12">
    <source>
        <dbReference type="Proteomes" id="UP000436181"/>
    </source>
</evidence>
<dbReference type="InterPro" id="IPR027417">
    <property type="entry name" value="P-loop_NTPase"/>
</dbReference>
<evidence type="ECO:0000256" key="7">
    <source>
        <dbReference type="ARBA" id="ARBA00034754"/>
    </source>
</evidence>
<keyword evidence="4 11" id="KW-0548">Nucleotidyltransferase</keyword>
<dbReference type="NCBIfam" id="NF004165">
    <property type="entry name" value="PRK05629.1"/>
    <property type="match status" value="1"/>
</dbReference>
<keyword evidence="5" id="KW-0235">DNA replication</keyword>
<evidence type="ECO:0000313" key="11">
    <source>
        <dbReference type="EMBL" id="KAB3520930.1"/>
    </source>
</evidence>
<keyword evidence="3 11" id="KW-0808">Transferase</keyword>
<keyword evidence="12" id="KW-1185">Reference proteome</keyword>
<dbReference type="NCBIfam" id="TIGR01128">
    <property type="entry name" value="holA"/>
    <property type="match status" value="1"/>
</dbReference>
<evidence type="ECO:0000256" key="6">
    <source>
        <dbReference type="ARBA" id="ARBA00022932"/>
    </source>
</evidence>
<dbReference type="PANTHER" id="PTHR34388:SF1">
    <property type="entry name" value="DNA POLYMERASE III SUBUNIT DELTA"/>
    <property type="match status" value="1"/>
</dbReference>
<sequence length="332" mass="35656">MPSPSRSAAQPPAPIHVIAGADEFLAERRRQEIVDATRSYEQDPHIPVETFKANEVDPGVLAELLSPSLFSDSRIIVIHGVEDCGKEPLGFITAAMEQPVPGMVLIIIHKGTGRNKKMVQTWAGMGAQMHEAAELRPREKQAFVDQEFRRHGTRVSPDVVQLLLEVVGSDLRELASAVSQLVADTNGSIDTAAVKRYYTGKAEVTGFDIADYAVVGNVAAAASLTRRALQLGESPVMISAALNRNVSGIAKVVGAGRIDSRRDASRFGMAPWQLDRTIKTARHWTPAMVARAVQILAELDAGVKGGSASADYALEHGVITLARLVAQRGGTR</sequence>
<evidence type="ECO:0000256" key="5">
    <source>
        <dbReference type="ARBA" id="ARBA00022705"/>
    </source>
</evidence>
<keyword evidence="6" id="KW-0239">DNA-directed DNA polymerase</keyword>
<evidence type="ECO:0000256" key="3">
    <source>
        <dbReference type="ARBA" id="ARBA00022679"/>
    </source>
</evidence>
<comment type="similarity">
    <text evidence="7">Belongs to the DNA polymerase HolA subunit family.</text>
</comment>